<organism evidence="2 3">
    <name type="scientific">Microbacterium schleiferi</name>
    <dbReference type="NCBI Taxonomy" id="69362"/>
    <lineage>
        <taxon>Bacteria</taxon>
        <taxon>Bacillati</taxon>
        <taxon>Actinomycetota</taxon>
        <taxon>Actinomycetes</taxon>
        <taxon>Micrococcales</taxon>
        <taxon>Microbacteriaceae</taxon>
        <taxon>Microbacterium</taxon>
    </lineage>
</organism>
<keyword evidence="3" id="KW-1185">Reference proteome</keyword>
<dbReference type="KEGG" id="msf:IT882_14945"/>
<protein>
    <submittedName>
        <fullName evidence="2">Nitroreductase family deazaflavin-dependent oxidoreductase</fullName>
    </submittedName>
</protein>
<evidence type="ECO:0000313" key="2">
    <source>
        <dbReference type="EMBL" id="QPE04421.1"/>
    </source>
</evidence>
<dbReference type="InterPro" id="IPR012349">
    <property type="entry name" value="Split_barrel_FMN-bd"/>
</dbReference>
<keyword evidence="1" id="KW-0812">Transmembrane</keyword>
<reference evidence="2 3" key="1">
    <citation type="submission" date="2020-11" db="EMBL/GenBank/DDBJ databases">
        <title>Amino acid is mineralized and recycled by bacteria in oceanic microbiome.</title>
        <authorList>
            <person name="Zheng L.Y."/>
        </authorList>
    </citation>
    <scope>NUCLEOTIDE SEQUENCE [LARGE SCALE GENOMIC DNA]</scope>
    <source>
        <strain evidence="2 3">A32-1</strain>
    </source>
</reference>
<keyword evidence="1" id="KW-0472">Membrane</keyword>
<sequence length="170" mass="18330">MTRATGIVLTALGVLAAVLTAAFATLVVLLRRRDKRFIRRFTRLQRDVLNPNVLKTAGTPGQRTAVLETVGRRSGTPYETPISPVPDAEGWCVALVYGPETAWAKNAVAAGEAVLRIDGRRHRVDQLEIVPIGETALAADQAGLMSLFRVEHAVRMRDAGVIDPEPTAPA</sequence>
<accession>A0A7S8RGI4</accession>
<dbReference type="Gene3D" id="2.30.110.10">
    <property type="entry name" value="Electron Transport, Fmn-binding Protein, Chain A"/>
    <property type="match status" value="1"/>
</dbReference>
<dbReference type="InterPro" id="IPR004378">
    <property type="entry name" value="F420H2_quin_Rdtase"/>
</dbReference>
<evidence type="ECO:0000256" key="1">
    <source>
        <dbReference type="SAM" id="Phobius"/>
    </source>
</evidence>
<proteinExistence type="predicted"/>
<feature type="transmembrane region" description="Helical" evidence="1">
    <location>
        <begin position="6"/>
        <end position="30"/>
    </location>
</feature>
<dbReference type="RefSeq" id="WP_195692499.1">
    <property type="nucleotide sequence ID" value="NZ_CP064760.1"/>
</dbReference>
<dbReference type="EMBL" id="CP064760">
    <property type="protein sequence ID" value="QPE04421.1"/>
    <property type="molecule type" value="Genomic_DNA"/>
</dbReference>
<dbReference type="Pfam" id="PF04075">
    <property type="entry name" value="F420H2_quin_red"/>
    <property type="match status" value="1"/>
</dbReference>
<keyword evidence="1" id="KW-1133">Transmembrane helix</keyword>
<name>A0A7S8RGI4_9MICO</name>
<gene>
    <name evidence="2" type="ORF">IT882_14945</name>
</gene>
<dbReference type="AlphaFoldDB" id="A0A7S8RGI4"/>
<dbReference type="Proteomes" id="UP000594480">
    <property type="component" value="Chromosome"/>
</dbReference>
<evidence type="ECO:0000313" key="3">
    <source>
        <dbReference type="Proteomes" id="UP000594480"/>
    </source>
</evidence>
<dbReference type="GO" id="GO:0016491">
    <property type="term" value="F:oxidoreductase activity"/>
    <property type="evidence" value="ECO:0007669"/>
    <property type="project" value="InterPro"/>
</dbReference>